<dbReference type="InterPro" id="IPR020449">
    <property type="entry name" value="Tscrpt_reg_AraC-type_HTH"/>
</dbReference>
<organism evidence="6 7">
    <name type="scientific">Vogesella aquatica</name>
    <dbReference type="NCBI Taxonomy" id="2984206"/>
    <lineage>
        <taxon>Bacteria</taxon>
        <taxon>Pseudomonadati</taxon>
        <taxon>Pseudomonadota</taxon>
        <taxon>Betaproteobacteria</taxon>
        <taxon>Neisseriales</taxon>
        <taxon>Chromobacteriaceae</taxon>
        <taxon>Vogesella</taxon>
    </lineage>
</organism>
<dbReference type="EMBL" id="JAQQLF010000009">
    <property type="protein sequence ID" value="MDC7717206.1"/>
    <property type="molecule type" value="Genomic_DNA"/>
</dbReference>
<dbReference type="PANTHER" id="PTHR43280">
    <property type="entry name" value="ARAC-FAMILY TRANSCRIPTIONAL REGULATOR"/>
    <property type="match status" value="1"/>
</dbReference>
<evidence type="ECO:0000256" key="1">
    <source>
        <dbReference type="ARBA" id="ARBA00023015"/>
    </source>
</evidence>
<dbReference type="InterPro" id="IPR011983">
    <property type="entry name" value="HpaA_TReg"/>
</dbReference>
<dbReference type="PRINTS" id="PR00032">
    <property type="entry name" value="HTHARAC"/>
</dbReference>
<evidence type="ECO:0000313" key="6">
    <source>
        <dbReference type="EMBL" id="MDC7717206.1"/>
    </source>
</evidence>
<keyword evidence="4" id="KW-0804">Transcription</keyword>
<dbReference type="Gene3D" id="1.10.10.60">
    <property type="entry name" value="Homeodomain-like"/>
    <property type="match status" value="1"/>
</dbReference>
<dbReference type="Pfam" id="PF02311">
    <property type="entry name" value="AraC_binding"/>
    <property type="match status" value="1"/>
</dbReference>
<sequence>MTVARERSPIPNIDIGKEYDSPYAAAEVSYERFGKLAAFFGRNMPVHRHDRFFQVHYLASGQIRLYLEEAQYIARAPLFFMTPPTVPHAFITEEDADGHVLTVRQELVWQLLATLPRQETELRLMTPFCVELGNVPEALATEAARLPQLFALLAAEFTEAAAGRELALQGLTQLLLISLLRLASEAGDKQHFRREDLHIYHRFNALIEQHYREHWALWRYAEQIGVTEARLNDICRRLADLPSKRLVHDRLLQEAKRLLIFSGSSINEIAYHLGFKDPAYFSRFFLRDTGRSPSDYRAANLQAESLPPPIRFADSG</sequence>
<evidence type="ECO:0000313" key="7">
    <source>
        <dbReference type="Proteomes" id="UP001219956"/>
    </source>
</evidence>
<evidence type="ECO:0000256" key="4">
    <source>
        <dbReference type="ARBA" id="ARBA00023163"/>
    </source>
</evidence>
<dbReference type="InterPro" id="IPR011051">
    <property type="entry name" value="RmlC_Cupin_sf"/>
</dbReference>
<proteinExistence type="predicted"/>
<name>A0ABT5IXD6_9NEIS</name>
<dbReference type="Pfam" id="PF12833">
    <property type="entry name" value="HTH_18"/>
    <property type="match status" value="1"/>
</dbReference>
<dbReference type="InterPro" id="IPR018060">
    <property type="entry name" value="HTH_AraC"/>
</dbReference>
<reference evidence="6 7" key="1">
    <citation type="submission" date="2023-01" db="EMBL/GenBank/DDBJ databases">
        <title>Novel species of the genus Vogesella isolated from rivers.</title>
        <authorList>
            <person name="Lu H."/>
        </authorList>
    </citation>
    <scope>NUCLEOTIDE SEQUENCE [LARGE SCALE GENOMIC DNA]</scope>
    <source>
        <strain evidence="6 7">DC21W</strain>
    </source>
</reference>
<dbReference type="NCBIfam" id="TIGR02297">
    <property type="entry name" value="HpaA"/>
    <property type="match status" value="1"/>
</dbReference>
<dbReference type="PANTHER" id="PTHR43280:SF19">
    <property type="entry name" value="4-HYDROXYPHENYLACETATE CATABOLISM PROTEIN"/>
    <property type="match status" value="1"/>
</dbReference>
<keyword evidence="2" id="KW-0238">DNA-binding</keyword>
<dbReference type="PROSITE" id="PS01124">
    <property type="entry name" value="HTH_ARAC_FAMILY_2"/>
    <property type="match status" value="1"/>
</dbReference>
<comment type="caution">
    <text evidence="6">The sequence shown here is derived from an EMBL/GenBank/DDBJ whole genome shotgun (WGS) entry which is preliminary data.</text>
</comment>
<dbReference type="InterPro" id="IPR014710">
    <property type="entry name" value="RmlC-like_jellyroll"/>
</dbReference>
<evidence type="ECO:0000259" key="5">
    <source>
        <dbReference type="PROSITE" id="PS01124"/>
    </source>
</evidence>
<dbReference type="SMART" id="SM00342">
    <property type="entry name" value="HTH_ARAC"/>
    <property type="match status" value="1"/>
</dbReference>
<accession>A0ABT5IXD6</accession>
<evidence type="ECO:0000256" key="2">
    <source>
        <dbReference type="ARBA" id="ARBA00023125"/>
    </source>
</evidence>
<dbReference type="Proteomes" id="UP001219956">
    <property type="component" value="Unassembled WGS sequence"/>
</dbReference>
<keyword evidence="1" id="KW-0805">Transcription regulation</keyword>
<evidence type="ECO:0000256" key="3">
    <source>
        <dbReference type="ARBA" id="ARBA00023159"/>
    </source>
</evidence>
<protein>
    <submittedName>
        <fullName evidence="6">4-hydroxyphenylacetate catabolism regulatory protein HpaA</fullName>
    </submittedName>
</protein>
<dbReference type="RefSeq" id="WP_272751560.1">
    <property type="nucleotide sequence ID" value="NZ_JAQQLF010000009.1"/>
</dbReference>
<feature type="domain" description="HTH araC/xylS-type" evidence="5">
    <location>
        <begin position="201"/>
        <end position="299"/>
    </location>
</feature>
<keyword evidence="3" id="KW-0010">Activator</keyword>
<dbReference type="Gene3D" id="2.60.120.10">
    <property type="entry name" value="Jelly Rolls"/>
    <property type="match status" value="1"/>
</dbReference>
<keyword evidence="7" id="KW-1185">Reference proteome</keyword>
<dbReference type="InterPro" id="IPR009057">
    <property type="entry name" value="Homeodomain-like_sf"/>
</dbReference>
<dbReference type="SUPFAM" id="SSF51182">
    <property type="entry name" value="RmlC-like cupins"/>
    <property type="match status" value="1"/>
</dbReference>
<dbReference type="InterPro" id="IPR003313">
    <property type="entry name" value="AraC-bd"/>
</dbReference>
<dbReference type="SUPFAM" id="SSF46689">
    <property type="entry name" value="Homeodomain-like"/>
    <property type="match status" value="1"/>
</dbReference>
<gene>
    <name evidence="6" type="primary">hpaA</name>
    <name evidence="6" type="ORF">PQU95_08255</name>
</gene>